<organism evidence="1 2">
    <name type="scientific">Owenia fusiformis</name>
    <name type="common">Polychaete worm</name>
    <dbReference type="NCBI Taxonomy" id="6347"/>
    <lineage>
        <taxon>Eukaryota</taxon>
        <taxon>Metazoa</taxon>
        <taxon>Spiralia</taxon>
        <taxon>Lophotrochozoa</taxon>
        <taxon>Annelida</taxon>
        <taxon>Polychaeta</taxon>
        <taxon>Sedentaria</taxon>
        <taxon>Canalipalpata</taxon>
        <taxon>Sabellida</taxon>
        <taxon>Oweniida</taxon>
        <taxon>Oweniidae</taxon>
        <taxon>Owenia</taxon>
    </lineage>
</organism>
<dbReference type="PANTHER" id="PTHR16253">
    <property type="entry name" value="TETRATRICOPEPTIDE REPEAT PROTEIN 22"/>
    <property type="match status" value="1"/>
</dbReference>
<name>A0A8J1UFP1_OWEFU</name>
<dbReference type="Pfam" id="PF13676">
    <property type="entry name" value="TIR_2"/>
    <property type="match status" value="1"/>
</dbReference>
<dbReference type="SMART" id="SM00255">
    <property type="entry name" value="TIR"/>
    <property type="match status" value="1"/>
</dbReference>
<dbReference type="PANTHER" id="PTHR16253:SF0">
    <property type="entry name" value="TETRATRICOPEPTIDE REPEAT PROTEIN 22"/>
    <property type="match status" value="1"/>
</dbReference>
<gene>
    <name evidence="1" type="ORF">OFUS_LOCUS14244</name>
</gene>
<dbReference type="PROSITE" id="PS50104">
    <property type="entry name" value="TIR"/>
    <property type="match status" value="1"/>
</dbReference>
<evidence type="ECO:0000313" key="2">
    <source>
        <dbReference type="Proteomes" id="UP000749559"/>
    </source>
</evidence>
<dbReference type="SUPFAM" id="SSF52200">
    <property type="entry name" value="Toll/Interleukin receptor TIR domain"/>
    <property type="match status" value="1"/>
</dbReference>
<proteinExistence type="predicted"/>
<dbReference type="AlphaFoldDB" id="A0A8J1UFP1"/>
<dbReference type="InterPro" id="IPR000157">
    <property type="entry name" value="TIR_dom"/>
</dbReference>
<evidence type="ECO:0000313" key="1">
    <source>
        <dbReference type="EMBL" id="CAH1788776.1"/>
    </source>
</evidence>
<dbReference type="InterPro" id="IPR035897">
    <property type="entry name" value="Toll_tir_struct_dom_sf"/>
</dbReference>
<keyword evidence="2" id="KW-1185">Reference proteome</keyword>
<sequence>MAVVCEEEMILIEHIHEDNEGIDMPKTGEQDNGAYGLEVCVVDAMNANHNDVDDDEALALAGDIMDIELGEGKEYHLFFCHSSHDLAWVWDVVKILEAAPYNLKCAFSERDFLPGQNDMNEMFRCITGSMRTVFVLTPAFTDSRWCEWEMQMAQTASVANNISLLPIMLQECPVPDTIKHINYIDVTHKDFQQAALKLQKNVEKPGQGFIPMNIVLRINGSSFPVREKIIQERCCKKKLQFELPPNGTDALEQKGITAPKEEIEKILEKLTLEEASIKLSRSTLKWKICHILSTFILIIWFLFSMMIAIPSIIALSANQDPNPNMTLCSKSNHRTYTRKECNINYIATVVLIILLGCMPLILQILLFILRIKKIKKVTKLIMDLSLNTMTDHKMYIWCAKTDQYLRIVKYDINSCWHHMIQQLDPNIELFDIEAWKLKITEKHFPIYIEHLMQGTLEQAHIVLHPTINNQVCFCQYIQAKTK</sequence>
<dbReference type="EMBL" id="CAIIXF020000007">
    <property type="protein sequence ID" value="CAH1788776.1"/>
    <property type="molecule type" value="Genomic_DNA"/>
</dbReference>
<accession>A0A8J1UFP1</accession>
<comment type="caution">
    <text evidence="1">The sequence shown here is derived from an EMBL/GenBank/DDBJ whole genome shotgun (WGS) entry which is preliminary data.</text>
</comment>
<dbReference type="Gene3D" id="3.40.50.10140">
    <property type="entry name" value="Toll/interleukin-1 receptor homology (TIR) domain"/>
    <property type="match status" value="1"/>
</dbReference>
<dbReference type="InterPro" id="IPR042342">
    <property type="entry name" value="TTC22"/>
</dbReference>
<dbReference type="GO" id="GO:0007165">
    <property type="term" value="P:signal transduction"/>
    <property type="evidence" value="ECO:0007669"/>
    <property type="project" value="InterPro"/>
</dbReference>
<dbReference type="OrthoDB" id="6130900at2759"/>
<protein>
    <submittedName>
        <fullName evidence="1">Uncharacterized protein</fullName>
    </submittedName>
</protein>
<dbReference type="Proteomes" id="UP000749559">
    <property type="component" value="Unassembled WGS sequence"/>
</dbReference>
<reference evidence="1" key="1">
    <citation type="submission" date="2022-03" db="EMBL/GenBank/DDBJ databases">
        <authorList>
            <person name="Martin C."/>
        </authorList>
    </citation>
    <scope>NUCLEOTIDE SEQUENCE</scope>
</reference>